<name>B7GKB3_ANOFW</name>
<proteinExistence type="predicted"/>
<keyword evidence="1" id="KW-1133">Transmembrane helix</keyword>
<evidence type="ECO:0000313" key="3">
    <source>
        <dbReference type="EMBL" id="ACJ33198.1"/>
    </source>
</evidence>
<dbReference type="KEGG" id="afl:Aflv_0820"/>
<keyword evidence="1" id="KW-0812">Transmembrane</keyword>
<dbReference type="eggNOG" id="COG1596">
    <property type="taxonomic scope" value="Bacteria"/>
</dbReference>
<dbReference type="Proteomes" id="UP000000742">
    <property type="component" value="Chromosome"/>
</dbReference>
<dbReference type="SMART" id="SM00278">
    <property type="entry name" value="HhH1"/>
    <property type="match status" value="2"/>
</dbReference>
<evidence type="ECO:0000259" key="2">
    <source>
        <dbReference type="SMART" id="SM00278"/>
    </source>
</evidence>
<dbReference type="InterPro" id="IPR019554">
    <property type="entry name" value="Soluble_ligand-bd"/>
</dbReference>
<dbReference type="Pfam" id="PF12836">
    <property type="entry name" value="HHH_3"/>
    <property type="match status" value="1"/>
</dbReference>
<dbReference type="PANTHER" id="PTHR21180">
    <property type="entry name" value="ENDONUCLEASE/EXONUCLEASE/PHOSPHATASE FAMILY DOMAIN-CONTAINING PROTEIN 1"/>
    <property type="match status" value="1"/>
</dbReference>
<dbReference type="PATRIC" id="fig|491915.6.peg.840"/>
<dbReference type="HOGENOM" id="CLU_052011_1_1_9"/>
<dbReference type="STRING" id="491915.Aflv_0820"/>
<evidence type="ECO:0000313" key="4">
    <source>
        <dbReference type="Proteomes" id="UP000000742"/>
    </source>
</evidence>
<keyword evidence="1" id="KW-0472">Membrane</keyword>
<dbReference type="InterPro" id="IPR003583">
    <property type="entry name" value="Hlx-hairpin-Hlx_DNA-bd_motif"/>
</dbReference>
<dbReference type="GO" id="GO:0015628">
    <property type="term" value="P:protein secretion by the type II secretion system"/>
    <property type="evidence" value="ECO:0007669"/>
    <property type="project" value="TreeGrafter"/>
</dbReference>
<dbReference type="PANTHER" id="PTHR21180:SF32">
    <property type="entry name" value="ENDONUCLEASE_EXONUCLEASE_PHOSPHATASE FAMILY DOMAIN-CONTAINING PROTEIN 1"/>
    <property type="match status" value="1"/>
</dbReference>
<organism evidence="3 4">
    <name type="scientific">Anoxybacillus flavithermus (strain DSM 21510 / WK1)</name>
    <dbReference type="NCBI Taxonomy" id="491915"/>
    <lineage>
        <taxon>Bacteria</taxon>
        <taxon>Bacillati</taxon>
        <taxon>Bacillota</taxon>
        <taxon>Bacilli</taxon>
        <taxon>Bacillales</taxon>
        <taxon>Anoxybacillaceae</taxon>
        <taxon>Anoxybacillus</taxon>
    </lineage>
</organism>
<dbReference type="InterPro" id="IPR010994">
    <property type="entry name" value="RuvA_2-like"/>
</dbReference>
<dbReference type="Gene3D" id="1.10.150.280">
    <property type="entry name" value="AF1531-like domain"/>
    <property type="match status" value="1"/>
</dbReference>
<feature type="transmembrane region" description="Helical" evidence="1">
    <location>
        <begin position="7"/>
        <end position="25"/>
    </location>
</feature>
<feature type="domain" description="Helix-hairpin-helix DNA-binding motif class 1" evidence="2">
    <location>
        <begin position="175"/>
        <end position="194"/>
    </location>
</feature>
<reference evidence="3 4" key="1">
    <citation type="journal article" date="2008" name="Genome Biol.">
        <title>Encapsulated in silica: genome, proteome and physiology of the thermophilic bacterium Anoxybacillus flavithermus WK1.</title>
        <authorList>
            <person name="Saw J.H."/>
            <person name="Mountain B.W."/>
            <person name="Feng L."/>
            <person name="Omelchenko M.V."/>
            <person name="Hou S."/>
            <person name="Saito J.A."/>
            <person name="Stott M.B."/>
            <person name="Li D."/>
            <person name="Zhao G."/>
            <person name="Wu J."/>
            <person name="Galperin M.Y."/>
            <person name="Koonin E.V."/>
            <person name="Makarova K.S."/>
            <person name="Wolf Y.I."/>
            <person name="Rigden D.J."/>
            <person name="Dunfield P.F."/>
            <person name="Wang L."/>
            <person name="Alam M."/>
        </authorList>
    </citation>
    <scope>NUCLEOTIDE SEQUENCE [LARGE SCALE GENOMIC DNA]</scope>
    <source>
        <strain evidence="4">DSM 21510 / WK1</strain>
    </source>
</reference>
<dbReference type="eggNOG" id="COG1555">
    <property type="taxonomic scope" value="Bacteria"/>
</dbReference>
<accession>B7GKB3</accession>
<dbReference type="GO" id="GO:0003677">
    <property type="term" value="F:DNA binding"/>
    <property type="evidence" value="ECO:0007669"/>
    <property type="project" value="InterPro"/>
</dbReference>
<dbReference type="AlphaFoldDB" id="B7GKB3"/>
<sequence>MKWIKTYERWIYVGLIVIGATIWIIQQQDDTPVQPLPLEQVEQEEQQEQQEQQVEEQASVVVDVKGAVKRAGVYEVAPESRIHDVIQLAGGLTDEADETKVNLAMKVHDEMVIYVPKKGEDIIVETTSQTGSSSGKININTATIEQLQTLQGIGPVKAAAIIAYREEHGPFQKVEDLLNVSGIGSKSLEKIKEQIVVR</sequence>
<dbReference type="EMBL" id="CP000922">
    <property type="protein sequence ID" value="ACJ33198.1"/>
    <property type="molecule type" value="Genomic_DNA"/>
</dbReference>
<dbReference type="InterPro" id="IPR004509">
    <property type="entry name" value="Competence_ComEA_HhH"/>
</dbReference>
<dbReference type="SUPFAM" id="SSF47781">
    <property type="entry name" value="RuvA domain 2-like"/>
    <property type="match status" value="1"/>
</dbReference>
<dbReference type="RefSeq" id="WP_012574491.1">
    <property type="nucleotide sequence ID" value="NC_011567.1"/>
</dbReference>
<gene>
    <name evidence="3" type="primary">comEA</name>
    <name evidence="3" type="ordered locus">Aflv_0820</name>
</gene>
<protein>
    <submittedName>
        <fullName evidence="3">Late competence protein ComEA (DNA binding and uptake)</fullName>
    </submittedName>
</protein>
<dbReference type="Pfam" id="PF10531">
    <property type="entry name" value="SLBB"/>
    <property type="match status" value="1"/>
</dbReference>
<evidence type="ECO:0000256" key="1">
    <source>
        <dbReference type="SAM" id="Phobius"/>
    </source>
</evidence>
<dbReference type="GeneID" id="7037077"/>
<dbReference type="GO" id="GO:0015627">
    <property type="term" value="C:type II protein secretion system complex"/>
    <property type="evidence" value="ECO:0007669"/>
    <property type="project" value="TreeGrafter"/>
</dbReference>
<dbReference type="InterPro" id="IPR051675">
    <property type="entry name" value="Endo/Exo/Phosphatase_dom_1"/>
</dbReference>
<dbReference type="NCBIfam" id="TIGR00426">
    <property type="entry name" value="competence protein ComEA helix-hairpin-helix repeat region"/>
    <property type="match status" value="1"/>
</dbReference>
<feature type="domain" description="Helix-hairpin-helix DNA-binding motif class 1" evidence="2">
    <location>
        <begin position="145"/>
        <end position="164"/>
    </location>
</feature>
<dbReference type="GO" id="GO:0006281">
    <property type="term" value="P:DNA repair"/>
    <property type="evidence" value="ECO:0007669"/>
    <property type="project" value="InterPro"/>
</dbReference>